<dbReference type="InParanoid" id="A0A1X7UF30"/>
<dbReference type="OrthoDB" id="40579at2759"/>
<evidence type="ECO:0000256" key="4">
    <source>
        <dbReference type="ARBA" id="ARBA00022801"/>
    </source>
</evidence>
<dbReference type="Pfam" id="PF13419">
    <property type="entry name" value="HAD_2"/>
    <property type="match status" value="1"/>
</dbReference>
<comment type="catalytic activity">
    <reaction evidence="6">
        <text>psi-UMP + H2O = pseudouridine + phosphate</text>
        <dbReference type="Rhea" id="RHEA:10944"/>
        <dbReference type="ChEBI" id="CHEBI:15377"/>
        <dbReference type="ChEBI" id="CHEBI:17802"/>
        <dbReference type="ChEBI" id="CHEBI:43474"/>
        <dbReference type="ChEBI" id="CHEBI:58380"/>
        <dbReference type="EC" id="3.1.3.96"/>
    </reaction>
</comment>
<dbReference type="Gene3D" id="3.40.50.1000">
    <property type="entry name" value="HAD superfamily/HAD-like"/>
    <property type="match status" value="1"/>
</dbReference>
<dbReference type="EC" id="3.1.3.96" evidence="7"/>
<evidence type="ECO:0000256" key="7">
    <source>
        <dbReference type="ARBA" id="ARBA00066578"/>
    </source>
</evidence>
<keyword evidence="3" id="KW-0479">Metal-binding</keyword>
<reference evidence="10" key="1">
    <citation type="submission" date="2017-05" db="UniProtKB">
        <authorList>
            <consortium name="EnsemblMetazoa"/>
        </authorList>
    </citation>
    <scope>IDENTIFICATION</scope>
</reference>
<dbReference type="InterPro" id="IPR041492">
    <property type="entry name" value="HAD_2"/>
</dbReference>
<sequence length="217" mass="24014">MATHHTSFLIWIYGLLLDTESIYTECMQSILDRYGKVYTRESKIKAMGRPRLEAAQVVVDDAGIPLTAEEFSKELYSLLFERFPTARYMYMPVPLALATSSHTAAFESKMSQKPELLSCFSHTVCGDNPEVKNGKPSPDIFLVAASKFDPPPLSMDKVLVFEDAPNGVVGAKAAGMNVVMVPDKMIDPELTKEADVVLESLTSIRLEDWGLPAISFD</sequence>
<dbReference type="STRING" id="400682.A0A1X7UF30"/>
<keyword evidence="9" id="KW-0732">Signal</keyword>
<dbReference type="eggNOG" id="KOG2914">
    <property type="taxonomic scope" value="Eukaryota"/>
</dbReference>
<organism evidence="10">
    <name type="scientific">Amphimedon queenslandica</name>
    <name type="common">Sponge</name>
    <dbReference type="NCBI Taxonomy" id="400682"/>
    <lineage>
        <taxon>Eukaryota</taxon>
        <taxon>Metazoa</taxon>
        <taxon>Porifera</taxon>
        <taxon>Demospongiae</taxon>
        <taxon>Heteroscleromorpha</taxon>
        <taxon>Haplosclerida</taxon>
        <taxon>Niphatidae</taxon>
        <taxon>Amphimedon</taxon>
    </lineage>
</organism>
<dbReference type="EnsemblMetazoa" id="Aqu2.1.26091_001">
    <property type="protein sequence ID" value="Aqu2.1.26091_001"/>
    <property type="gene ID" value="Aqu2.1.26091"/>
</dbReference>
<proteinExistence type="inferred from homology"/>
<comment type="similarity">
    <text evidence="2">Belongs to the HAD-like hydrolase superfamily. CbbY/CbbZ/Gph/YieH family.</text>
</comment>
<feature type="signal peptide" evidence="9">
    <location>
        <begin position="1"/>
        <end position="21"/>
    </location>
</feature>
<dbReference type="FunFam" id="1.10.150.240:FF:000001">
    <property type="entry name" value="Haloacid dehalogenase-like hydrolase domain"/>
    <property type="match status" value="1"/>
</dbReference>
<evidence type="ECO:0000256" key="2">
    <source>
        <dbReference type="ARBA" id="ARBA00006171"/>
    </source>
</evidence>
<feature type="chain" id="PRO_5012304690" description="pseudouridine 5'-phosphatase" evidence="9">
    <location>
        <begin position="22"/>
        <end position="217"/>
    </location>
</feature>
<evidence type="ECO:0000256" key="9">
    <source>
        <dbReference type="SAM" id="SignalP"/>
    </source>
</evidence>
<dbReference type="GO" id="GO:0046872">
    <property type="term" value="F:metal ion binding"/>
    <property type="evidence" value="ECO:0007669"/>
    <property type="project" value="UniProtKB-KW"/>
</dbReference>
<dbReference type="GO" id="GO:1990738">
    <property type="term" value="F:pseudouridine 5'-phosphatase activity"/>
    <property type="evidence" value="ECO:0007669"/>
    <property type="project" value="UniProtKB-EC"/>
</dbReference>
<name>A0A1X7UF30_AMPQE</name>
<protein>
    <recommendedName>
        <fullName evidence="7">pseudouridine 5'-phosphatase</fullName>
        <ecNumber evidence="7">3.1.3.96</ecNumber>
    </recommendedName>
    <alternativeName>
        <fullName evidence="8">Pseudouridine-5'-monophosphatase</fullName>
    </alternativeName>
</protein>
<evidence type="ECO:0000256" key="8">
    <source>
        <dbReference type="ARBA" id="ARBA00083904"/>
    </source>
</evidence>
<dbReference type="Gene3D" id="1.10.150.240">
    <property type="entry name" value="Putative phosphatase, domain 2"/>
    <property type="match status" value="1"/>
</dbReference>
<evidence type="ECO:0000256" key="3">
    <source>
        <dbReference type="ARBA" id="ARBA00022723"/>
    </source>
</evidence>
<evidence type="ECO:0000256" key="5">
    <source>
        <dbReference type="ARBA" id="ARBA00022842"/>
    </source>
</evidence>
<evidence type="ECO:0000256" key="6">
    <source>
        <dbReference type="ARBA" id="ARBA00052504"/>
    </source>
</evidence>
<dbReference type="InterPro" id="IPR023214">
    <property type="entry name" value="HAD_sf"/>
</dbReference>
<dbReference type="PANTHER" id="PTHR18901">
    <property type="entry name" value="2-DEOXYGLUCOSE-6-PHOSPHATE PHOSPHATASE 2"/>
    <property type="match status" value="1"/>
</dbReference>
<accession>A0A1X7UF30</accession>
<dbReference type="AlphaFoldDB" id="A0A1X7UF30"/>
<evidence type="ECO:0000313" key="10">
    <source>
        <dbReference type="EnsemblMetazoa" id="Aqu2.1.26091_001"/>
    </source>
</evidence>
<dbReference type="InterPro" id="IPR023198">
    <property type="entry name" value="PGP-like_dom2"/>
</dbReference>
<dbReference type="FunFam" id="3.40.50.1000:FF:000055">
    <property type="entry name" value="Haloacid dehalogenase-like hydrolase family protein"/>
    <property type="match status" value="1"/>
</dbReference>
<comment type="cofactor">
    <cofactor evidence="1">
        <name>Mg(2+)</name>
        <dbReference type="ChEBI" id="CHEBI:18420"/>
    </cofactor>
</comment>
<evidence type="ECO:0000256" key="1">
    <source>
        <dbReference type="ARBA" id="ARBA00001946"/>
    </source>
</evidence>
<dbReference type="SUPFAM" id="SSF56784">
    <property type="entry name" value="HAD-like"/>
    <property type="match status" value="1"/>
</dbReference>
<keyword evidence="5" id="KW-0460">Magnesium</keyword>
<keyword evidence="4" id="KW-0378">Hydrolase</keyword>
<dbReference type="InterPro" id="IPR006439">
    <property type="entry name" value="HAD-SF_hydro_IA"/>
</dbReference>
<dbReference type="InterPro" id="IPR036412">
    <property type="entry name" value="HAD-like_sf"/>
</dbReference>
<dbReference type="PANTHER" id="PTHR18901:SF38">
    <property type="entry name" value="PSEUDOURIDINE-5'-PHOSPHATASE"/>
    <property type="match status" value="1"/>
</dbReference>
<dbReference type="NCBIfam" id="TIGR01509">
    <property type="entry name" value="HAD-SF-IA-v3"/>
    <property type="match status" value="1"/>
</dbReference>